<proteinExistence type="predicted"/>
<protein>
    <submittedName>
        <fullName evidence="1">Uncharacterized protein</fullName>
    </submittedName>
</protein>
<keyword evidence="2" id="KW-1185">Reference proteome</keyword>
<gene>
    <name evidence="1" type="ORF">D9C73_012670</name>
</gene>
<name>A0A4U5UTK0_COLLU</name>
<evidence type="ECO:0000313" key="2">
    <source>
        <dbReference type="Proteomes" id="UP000298787"/>
    </source>
</evidence>
<sequence>MTISQRGIQWLHFTKRKSRPTDSTSQSHTDIFGVGINAPGVSALSINDEFVQSHNGSRLRRCKRPLHMTRATFYYMYYVSALVDKSSIVRVIDTFVFTITIAKLKCRGIMAAAIIITTQRDNTIADG</sequence>
<dbReference type="Proteomes" id="UP000298787">
    <property type="component" value="Chromosome 11"/>
</dbReference>
<dbReference type="EMBL" id="CM014088">
    <property type="protein sequence ID" value="TKS78504.1"/>
    <property type="molecule type" value="Genomic_DNA"/>
</dbReference>
<dbReference type="AlphaFoldDB" id="A0A4U5UTK0"/>
<evidence type="ECO:0000313" key="1">
    <source>
        <dbReference type="EMBL" id="TKS78504.1"/>
    </source>
</evidence>
<reference evidence="1 2" key="1">
    <citation type="submission" date="2019-01" db="EMBL/GenBank/DDBJ databases">
        <title>Genome Assembly of Collichthys lucidus.</title>
        <authorList>
            <person name="Cai M."/>
            <person name="Xiao S."/>
        </authorList>
    </citation>
    <scope>NUCLEOTIDE SEQUENCE [LARGE SCALE GENOMIC DNA]</scope>
    <source>
        <strain evidence="1">JT15FE1705JMU</strain>
        <tissue evidence="1">Muscle</tissue>
    </source>
</reference>
<accession>A0A4U5UTK0</accession>
<organism evidence="1 2">
    <name type="scientific">Collichthys lucidus</name>
    <name type="common">Big head croaker</name>
    <name type="synonym">Sciaena lucida</name>
    <dbReference type="NCBI Taxonomy" id="240159"/>
    <lineage>
        <taxon>Eukaryota</taxon>
        <taxon>Metazoa</taxon>
        <taxon>Chordata</taxon>
        <taxon>Craniata</taxon>
        <taxon>Vertebrata</taxon>
        <taxon>Euteleostomi</taxon>
        <taxon>Actinopterygii</taxon>
        <taxon>Neopterygii</taxon>
        <taxon>Teleostei</taxon>
        <taxon>Neoteleostei</taxon>
        <taxon>Acanthomorphata</taxon>
        <taxon>Eupercaria</taxon>
        <taxon>Sciaenidae</taxon>
        <taxon>Collichthys</taxon>
    </lineage>
</organism>